<evidence type="ECO:0000313" key="2">
    <source>
        <dbReference type="EMBL" id="CAH4035804.1"/>
    </source>
</evidence>
<reference evidence="2" key="1">
    <citation type="submission" date="2022-05" db="EMBL/GenBank/DDBJ databases">
        <authorList>
            <person name="Okamura Y."/>
        </authorList>
    </citation>
    <scope>NUCLEOTIDE SEQUENCE</scope>
</reference>
<dbReference type="AlphaFoldDB" id="A0A9P0TRB8"/>
<name>A0A9P0TRB8_PIEBR</name>
<protein>
    <submittedName>
        <fullName evidence="2">Uncharacterized protein</fullName>
    </submittedName>
</protein>
<keyword evidence="1" id="KW-0175">Coiled coil</keyword>
<comment type="caution">
    <text evidence="2">The sequence shown here is derived from an EMBL/GenBank/DDBJ whole genome shotgun (WGS) entry which is preliminary data.</text>
</comment>
<keyword evidence="3" id="KW-1185">Reference proteome</keyword>
<organism evidence="2 3">
    <name type="scientific">Pieris brassicae</name>
    <name type="common">White butterfly</name>
    <name type="synonym">Large white butterfly</name>
    <dbReference type="NCBI Taxonomy" id="7116"/>
    <lineage>
        <taxon>Eukaryota</taxon>
        <taxon>Metazoa</taxon>
        <taxon>Ecdysozoa</taxon>
        <taxon>Arthropoda</taxon>
        <taxon>Hexapoda</taxon>
        <taxon>Insecta</taxon>
        <taxon>Pterygota</taxon>
        <taxon>Neoptera</taxon>
        <taxon>Endopterygota</taxon>
        <taxon>Lepidoptera</taxon>
        <taxon>Glossata</taxon>
        <taxon>Ditrysia</taxon>
        <taxon>Papilionoidea</taxon>
        <taxon>Pieridae</taxon>
        <taxon>Pierinae</taxon>
        <taxon>Pieris</taxon>
    </lineage>
</organism>
<dbReference type="EMBL" id="CALOZG010000045">
    <property type="protein sequence ID" value="CAH4035804.1"/>
    <property type="molecule type" value="Genomic_DNA"/>
</dbReference>
<feature type="coiled-coil region" evidence="1">
    <location>
        <begin position="5"/>
        <end position="36"/>
    </location>
</feature>
<sequence length="133" mass="14235">MKFQMLEVDQEVAKLNQKLDEALKDLETELQAAEKSDASMAAAHRAAKEAVTASEAKAKLLRRALADDKTALADKRAVLTQASSTFESLRSASEAQTQALAEAQAQFLAVSTGQEVAGESLQNQLMVAKQQAS</sequence>
<gene>
    <name evidence="2" type="ORF">PIBRA_LOCUS11822</name>
</gene>
<evidence type="ECO:0000313" key="3">
    <source>
        <dbReference type="Proteomes" id="UP001152562"/>
    </source>
</evidence>
<evidence type="ECO:0000256" key="1">
    <source>
        <dbReference type="SAM" id="Coils"/>
    </source>
</evidence>
<dbReference type="Proteomes" id="UP001152562">
    <property type="component" value="Unassembled WGS sequence"/>
</dbReference>
<accession>A0A9P0TRB8</accession>
<proteinExistence type="predicted"/>